<reference evidence="2" key="1">
    <citation type="submission" date="2014-05" db="EMBL/GenBank/DDBJ databases">
        <authorList>
            <person name="Chronopoulou M."/>
        </authorList>
    </citation>
    <scope>NUCLEOTIDE SEQUENCE</scope>
    <source>
        <tissue evidence="2">Whole organism</tissue>
    </source>
</reference>
<keyword evidence="1" id="KW-1133">Transmembrane helix</keyword>
<organism evidence="2">
    <name type="scientific">Lepeophtheirus salmonis</name>
    <name type="common">Salmon louse</name>
    <name type="synonym">Caligus salmonis</name>
    <dbReference type="NCBI Taxonomy" id="72036"/>
    <lineage>
        <taxon>Eukaryota</taxon>
        <taxon>Metazoa</taxon>
        <taxon>Ecdysozoa</taxon>
        <taxon>Arthropoda</taxon>
        <taxon>Crustacea</taxon>
        <taxon>Multicrustacea</taxon>
        <taxon>Hexanauplia</taxon>
        <taxon>Copepoda</taxon>
        <taxon>Siphonostomatoida</taxon>
        <taxon>Caligidae</taxon>
        <taxon>Lepeophtheirus</taxon>
    </lineage>
</organism>
<evidence type="ECO:0000256" key="1">
    <source>
        <dbReference type="SAM" id="Phobius"/>
    </source>
</evidence>
<sequence>QPYLIAEGKKLFSYIFIGLIIIIFILSLCCLLNFA</sequence>
<protein>
    <submittedName>
        <fullName evidence="2">Uncharacterized protein</fullName>
    </submittedName>
</protein>
<keyword evidence="1" id="KW-0472">Membrane</keyword>
<dbReference type="EMBL" id="HACA01012249">
    <property type="protein sequence ID" value="CDW29610.1"/>
    <property type="molecule type" value="Transcribed_RNA"/>
</dbReference>
<dbReference type="AlphaFoldDB" id="A0A0K2TUW3"/>
<proteinExistence type="predicted"/>
<keyword evidence="1" id="KW-0812">Transmembrane</keyword>
<accession>A0A0K2TUW3</accession>
<feature type="transmembrane region" description="Helical" evidence="1">
    <location>
        <begin position="12"/>
        <end position="34"/>
    </location>
</feature>
<feature type="non-terminal residue" evidence="2">
    <location>
        <position position="1"/>
    </location>
</feature>
<name>A0A0K2TUW3_LEPSM</name>
<evidence type="ECO:0000313" key="2">
    <source>
        <dbReference type="EMBL" id="CDW29610.1"/>
    </source>
</evidence>